<dbReference type="GO" id="GO:0010997">
    <property type="term" value="F:anaphase-promoting complex binding"/>
    <property type="evidence" value="ECO:0007669"/>
    <property type="project" value="TreeGrafter"/>
</dbReference>
<dbReference type="GO" id="GO:0007095">
    <property type="term" value="P:mitotic G2 DNA damage checkpoint signaling"/>
    <property type="evidence" value="ECO:0007669"/>
    <property type="project" value="TreeGrafter"/>
</dbReference>
<keyword evidence="6" id="KW-1185">Reference proteome</keyword>
<evidence type="ECO:0000313" key="5">
    <source>
        <dbReference type="EMBL" id="KAK8393384.1"/>
    </source>
</evidence>
<feature type="compositionally biased region" description="Acidic residues" evidence="4">
    <location>
        <begin position="247"/>
        <end position="256"/>
    </location>
</feature>
<evidence type="ECO:0000256" key="4">
    <source>
        <dbReference type="SAM" id="MobiDB-lite"/>
    </source>
</evidence>
<accession>A0AAW0U1F0</accession>
<dbReference type="PANTHER" id="PTHR14396:SF10">
    <property type="entry name" value="CLASPIN"/>
    <property type="match status" value="1"/>
</dbReference>
<feature type="compositionally biased region" description="Low complexity" evidence="4">
    <location>
        <begin position="294"/>
        <end position="305"/>
    </location>
</feature>
<feature type="compositionally biased region" description="Basic and acidic residues" evidence="4">
    <location>
        <begin position="484"/>
        <end position="495"/>
    </location>
</feature>
<dbReference type="Proteomes" id="UP001487740">
    <property type="component" value="Unassembled WGS sequence"/>
</dbReference>
<feature type="compositionally biased region" description="Acidic residues" evidence="4">
    <location>
        <begin position="599"/>
        <end position="637"/>
    </location>
</feature>
<dbReference type="GO" id="GO:0005634">
    <property type="term" value="C:nucleus"/>
    <property type="evidence" value="ECO:0007669"/>
    <property type="project" value="UniProtKB-SubCell"/>
</dbReference>
<feature type="compositionally biased region" description="Polar residues" evidence="4">
    <location>
        <begin position="405"/>
        <end position="427"/>
    </location>
</feature>
<feature type="region of interest" description="Disordered" evidence="4">
    <location>
        <begin position="1018"/>
        <end position="1040"/>
    </location>
</feature>
<dbReference type="EMBL" id="JARAKH010000021">
    <property type="protein sequence ID" value="KAK8393384.1"/>
    <property type="molecule type" value="Genomic_DNA"/>
</dbReference>
<feature type="compositionally biased region" description="Polar residues" evidence="4">
    <location>
        <begin position="713"/>
        <end position="737"/>
    </location>
</feature>
<feature type="compositionally biased region" description="Polar residues" evidence="4">
    <location>
        <begin position="22"/>
        <end position="32"/>
    </location>
</feature>
<evidence type="ECO:0000256" key="2">
    <source>
        <dbReference type="ARBA" id="ARBA00022553"/>
    </source>
</evidence>
<feature type="compositionally biased region" description="Basic and acidic residues" evidence="4">
    <location>
        <begin position="135"/>
        <end position="152"/>
    </location>
</feature>
<feature type="compositionally biased region" description="Polar residues" evidence="4">
    <location>
        <begin position="920"/>
        <end position="931"/>
    </location>
</feature>
<dbReference type="PANTHER" id="PTHR14396">
    <property type="entry name" value="CLASPIN"/>
    <property type="match status" value="1"/>
</dbReference>
<gene>
    <name evidence="5" type="ORF">O3P69_013403</name>
</gene>
<feature type="compositionally biased region" description="Basic and acidic residues" evidence="4">
    <location>
        <begin position="169"/>
        <end position="185"/>
    </location>
</feature>
<protein>
    <recommendedName>
        <fullName evidence="7">Claspin</fullName>
    </recommendedName>
</protein>
<evidence type="ECO:0000256" key="3">
    <source>
        <dbReference type="ARBA" id="ARBA00023242"/>
    </source>
</evidence>
<dbReference type="GO" id="GO:0033314">
    <property type="term" value="P:mitotic DNA replication checkpoint signaling"/>
    <property type="evidence" value="ECO:0007669"/>
    <property type="project" value="TreeGrafter"/>
</dbReference>
<feature type="compositionally biased region" description="Basic and acidic residues" evidence="4">
    <location>
        <begin position="640"/>
        <end position="650"/>
    </location>
</feature>
<proteinExistence type="predicted"/>
<feature type="region of interest" description="Disordered" evidence="4">
    <location>
        <begin position="588"/>
        <end position="737"/>
    </location>
</feature>
<sequence>MIAQQYPGQDPDDGKTEEATLSDASRTNISENRMNDMDEEGMDDSTQNLSFRRCKLVILSDEEEDDAPRMSVTSDAVEDEGRIGQRKTRVIGSDSESEDDGFLFSEKPDAGKPKVSYNPDIFDTELSDEDQPPLSDRRSHSPSDLQESERAVPPKAKKKVNKAKQAQQELKEIHSESQRMVRESRVSLPYHRPKQRTLAEFLARRKQTMPPKIQNQSLKMTMRNMEILKLLEEKKKQVDEFYKSDSDSEDPDDLDWTPENPEKKNVLPEAERKPATEKSVTDDTLPDLNAPSNESSTQETESQESGFEPLLVKNDTVVSSEDEGLGASEKNTSREHSSSSDISQSGDNEGLHDTENCSPVMEHMNCEDKDLKNVGIETNANTEGSDNREERLLKEPLSVMKEDMSSSSHKAQFATPSSDKTRLTTPASDKAQFITPTDDKTQLTTPNSNTAQFVTPKLRLLASKLPEEELKKIMSVTPKLSSGKKNDVIDLDERSTPSQNSGMNDFINRFLRHADATPKPTEKQHVNLNIVSKEEDSCGGERLVSSTLSVTLDAKEEQLAKEAVPGSRFTSFKAALQAKIREQREILRRKRVQEKQFMETEEIPEDYQNDDLPNEEAELTDQSETDYETESEPEENDVPIVDKKREKSAYVDDEAEEEEDEGDSEPEANDLDDATGPVSDSDNENDTSEATTKRKRIIKSADDDSEEDDVGNLTLNWDATQELESGSNPLSRSNTDDLSSLVCKKGETLDKDMSTTSFDSSFELYGSVIAGHQPGGGMKLSAENALPLSLTKNKSNSFTSTLSSSSKKQQELTLPAEESVDIFNNEAICASPAGVDLNFSSLECTQPHESNQEDGSFAKLNLDFSRIDGTQDKDELIGLCTGQFSDQAVAEPLCEDISPTQEMSELLGLCSGRFAGPKEGQNSQLKNTQDGPKTLPVSQDDPDDDELLGLCTAKFTMPTDSQAEPSPEESETKKVENESHLSPKMIIYSSEDEDSVDIKSRTVRRRKRKRVIEFSDDEDAQEPLTFDDEENEIPTTVFTGFKDNGKGGIRAEFLENEAELSGSEVNSDDEAEESEDDFEEMEGDREHFDSNVLRDQVGKAHLRSLLDSDKREVRLLQELYLEDGELHGQGRSRQFRWKNLDKRMENDEIKTLSDEEGSDDNMEDSEWRKQKIEREKFILEQKAKMTDVEAELYDVGSWSSSMQNSKGELGKRNSLTSFPSLKRKRGSFLNRDTTTLARIAEFTKDGRDVVGGAKQGGNFVFQQLGADESKEKGEDEENIGVTQNRRNRLPPKVKKAKIEKFSWNIENSQSSSSVFEFL</sequence>
<dbReference type="InterPro" id="IPR024146">
    <property type="entry name" value="Claspin"/>
</dbReference>
<feature type="compositionally biased region" description="Acidic residues" evidence="4">
    <location>
        <begin position="122"/>
        <end position="131"/>
    </location>
</feature>
<comment type="caution">
    <text evidence="5">The sequence shown here is derived from an EMBL/GenBank/DDBJ whole genome shotgun (WGS) entry which is preliminary data.</text>
</comment>
<reference evidence="5 6" key="1">
    <citation type="submission" date="2023-03" db="EMBL/GenBank/DDBJ databases">
        <title>High-quality genome of Scylla paramamosain provides insights in environmental adaptation.</title>
        <authorList>
            <person name="Zhang L."/>
        </authorList>
    </citation>
    <scope>NUCLEOTIDE SEQUENCE [LARGE SCALE GENOMIC DNA]</scope>
    <source>
        <strain evidence="5">LZ_2023a</strain>
        <tissue evidence="5">Muscle</tissue>
    </source>
</reference>
<feature type="compositionally biased region" description="Basic and acidic residues" evidence="4">
    <location>
        <begin position="970"/>
        <end position="981"/>
    </location>
</feature>
<keyword evidence="2" id="KW-0597">Phosphoprotein</keyword>
<feature type="region of interest" description="Disordered" evidence="4">
    <location>
        <begin position="481"/>
        <end position="504"/>
    </location>
</feature>
<feature type="region of interest" description="Disordered" evidence="4">
    <location>
        <begin position="239"/>
        <end position="363"/>
    </location>
</feature>
<feature type="region of interest" description="Disordered" evidence="4">
    <location>
        <begin position="1056"/>
        <end position="1092"/>
    </location>
</feature>
<evidence type="ECO:0000313" key="6">
    <source>
        <dbReference type="Proteomes" id="UP001487740"/>
    </source>
</evidence>
<feature type="compositionally biased region" description="Acidic residues" evidence="4">
    <location>
        <begin position="651"/>
        <end position="673"/>
    </location>
</feature>
<keyword evidence="3" id="KW-0539">Nucleus</keyword>
<feature type="region of interest" description="Disordered" evidence="4">
    <location>
        <begin position="917"/>
        <end position="997"/>
    </location>
</feature>
<feature type="compositionally biased region" description="Basic and acidic residues" evidence="4">
    <location>
        <begin position="260"/>
        <end position="281"/>
    </location>
</feature>
<feature type="region of interest" description="Disordered" evidence="4">
    <location>
        <begin position="400"/>
        <end position="450"/>
    </location>
</feature>
<feature type="compositionally biased region" description="Acidic residues" evidence="4">
    <location>
        <begin position="1018"/>
        <end position="1032"/>
    </location>
</feature>
<name>A0AAW0U1F0_SCYPA</name>
<feature type="region of interest" description="Disordered" evidence="4">
    <location>
        <begin position="1"/>
        <end position="192"/>
    </location>
</feature>
<feature type="compositionally biased region" description="Acidic residues" evidence="4">
    <location>
        <begin position="1066"/>
        <end position="1083"/>
    </location>
</feature>
<evidence type="ECO:0008006" key="7">
    <source>
        <dbReference type="Google" id="ProtNLM"/>
    </source>
</evidence>
<organism evidence="5 6">
    <name type="scientific">Scylla paramamosain</name>
    <name type="common">Mud crab</name>
    <dbReference type="NCBI Taxonomy" id="85552"/>
    <lineage>
        <taxon>Eukaryota</taxon>
        <taxon>Metazoa</taxon>
        <taxon>Ecdysozoa</taxon>
        <taxon>Arthropoda</taxon>
        <taxon>Crustacea</taxon>
        <taxon>Multicrustacea</taxon>
        <taxon>Malacostraca</taxon>
        <taxon>Eumalacostraca</taxon>
        <taxon>Eucarida</taxon>
        <taxon>Decapoda</taxon>
        <taxon>Pleocyemata</taxon>
        <taxon>Brachyura</taxon>
        <taxon>Eubrachyura</taxon>
        <taxon>Portunoidea</taxon>
        <taxon>Portunidae</taxon>
        <taxon>Portuninae</taxon>
        <taxon>Scylla</taxon>
    </lineage>
</organism>
<comment type="subcellular location">
    <subcellularLocation>
        <location evidence="1">Nucleus</location>
    </subcellularLocation>
</comment>
<evidence type="ECO:0000256" key="1">
    <source>
        <dbReference type="ARBA" id="ARBA00004123"/>
    </source>
</evidence>